<organism evidence="1 2">
    <name type="scientific">Portunus trituberculatus</name>
    <name type="common">Swimming crab</name>
    <name type="synonym">Neptunus trituberculatus</name>
    <dbReference type="NCBI Taxonomy" id="210409"/>
    <lineage>
        <taxon>Eukaryota</taxon>
        <taxon>Metazoa</taxon>
        <taxon>Ecdysozoa</taxon>
        <taxon>Arthropoda</taxon>
        <taxon>Crustacea</taxon>
        <taxon>Multicrustacea</taxon>
        <taxon>Malacostraca</taxon>
        <taxon>Eumalacostraca</taxon>
        <taxon>Eucarida</taxon>
        <taxon>Decapoda</taxon>
        <taxon>Pleocyemata</taxon>
        <taxon>Brachyura</taxon>
        <taxon>Eubrachyura</taxon>
        <taxon>Portunoidea</taxon>
        <taxon>Portunidae</taxon>
        <taxon>Portuninae</taxon>
        <taxon>Portunus</taxon>
    </lineage>
</organism>
<name>A0A5B7JN63_PORTR</name>
<comment type="caution">
    <text evidence="1">The sequence shown here is derived from an EMBL/GenBank/DDBJ whole genome shotgun (WGS) entry which is preliminary data.</text>
</comment>
<dbReference type="AlphaFoldDB" id="A0A5B7JN63"/>
<sequence length="98" mass="11535">MELLYVLCTCTKNIKVVCYFWFVVNILFNKNFYTTLSFFRLLSAQRPVENLSTTSQASQGIDRALYRIDTDIRRTGRIYLRDVEDIYSEIKTLSKCIS</sequence>
<dbReference type="OrthoDB" id="1899580at2759"/>
<gene>
    <name evidence="1" type="ORF">E2C01_093610</name>
</gene>
<accession>A0A5B7JN63</accession>
<protein>
    <submittedName>
        <fullName evidence="1">Uncharacterized protein</fullName>
    </submittedName>
</protein>
<proteinExistence type="predicted"/>
<dbReference type="Proteomes" id="UP000324222">
    <property type="component" value="Unassembled WGS sequence"/>
</dbReference>
<keyword evidence="2" id="KW-1185">Reference proteome</keyword>
<dbReference type="EMBL" id="VSRR010113254">
    <property type="protein sequence ID" value="MPC98250.1"/>
    <property type="molecule type" value="Genomic_DNA"/>
</dbReference>
<reference evidence="1 2" key="1">
    <citation type="submission" date="2019-05" db="EMBL/GenBank/DDBJ databases">
        <title>Another draft genome of Portunus trituberculatus and its Hox gene families provides insights of decapod evolution.</title>
        <authorList>
            <person name="Jeong J.-H."/>
            <person name="Song I."/>
            <person name="Kim S."/>
            <person name="Choi T."/>
            <person name="Kim D."/>
            <person name="Ryu S."/>
            <person name="Kim W."/>
        </authorList>
    </citation>
    <scope>NUCLEOTIDE SEQUENCE [LARGE SCALE GENOMIC DNA]</scope>
    <source>
        <tissue evidence="1">Muscle</tissue>
    </source>
</reference>
<evidence type="ECO:0000313" key="1">
    <source>
        <dbReference type="EMBL" id="MPC98250.1"/>
    </source>
</evidence>
<evidence type="ECO:0000313" key="2">
    <source>
        <dbReference type="Proteomes" id="UP000324222"/>
    </source>
</evidence>